<protein>
    <submittedName>
        <fullName evidence="7">SigB/SigF/SigG family RNA polymerase sigma factor</fullName>
    </submittedName>
</protein>
<evidence type="ECO:0000256" key="5">
    <source>
        <dbReference type="SAM" id="MobiDB-lite"/>
    </source>
</evidence>
<keyword evidence="4" id="KW-0804">Transcription</keyword>
<feature type="region of interest" description="Disordered" evidence="5">
    <location>
        <begin position="1"/>
        <end position="43"/>
    </location>
</feature>
<dbReference type="PROSITE" id="PS00715">
    <property type="entry name" value="SIGMA70_1"/>
    <property type="match status" value="1"/>
</dbReference>
<gene>
    <name evidence="7" type="ORF">ACGFYS_32840</name>
</gene>
<dbReference type="RefSeq" id="WP_189853006.1">
    <property type="nucleotide sequence ID" value="NZ_BMVV01000032.1"/>
</dbReference>
<dbReference type="Pfam" id="PF04542">
    <property type="entry name" value="Sigma70_r2"/>
    <property type="match status" value="1"/>
</dbReference>
<dbReference type="InterPro" id="IPR007627">
    <property type="entry name" value="RNA_pol_sigma70_r2"/>
</dbReference>
<dbReference type="PANTHER" id="PTHR30385:SF4">
    <property type="entry name" value="RNA POLYMERASE SIGMA-E FACTOR"/>
    <property type="match status" value="1"/>
</dbReference>
<accession>A0ABW7C510</accession>
<dbReference type="SUPFAM" id="SSF88946">
    <property type="entry name" value="Sigma2 domain of RNA polymerase sigma factors"/>
    <property type="match status" value="1"/>
</dbReference>
<evidence type="ECO:0000256" key="2">
    <source>
        <dbReference type="ARBA" id="ARBA00023082"/>
    </source>
</evidence>
<feature type="compositionally biased region" description="Basic and acidic residues" evidence="5">
    <location>
        <begin position="21"/>
        <end position="37"/>
    </location>
</feature>
<dbReference type="CDD" id="cd06171">
    <property type="entry name" value="Sigma70_r4"/>
    <property type="match status" value="1"/>
</dbReference>
<dbReference type="InterPro" id="IPR014284">
    <property type="entry name" value="RNA_pol_sigma-70_dom"/>
</dbReference>
<dbReference type="InterPro" id="IPR007630">
    <property type="entry name" value="RNA_pol_sigma70_r4"/>
</dbReference>
<evidence type="ECO:0000313" key="7">
    <source>
        <dbReference type="EMBL" id="MFG3193715.1"/>
    </source>
</evidence>
<feature type="domain" description="RNA polymerase sigma-70" evidence="6">
    <location>
        <begin position="96"/>
        <end position="109"/>
    </location>
</feature>
<keyword evidence="3" id="KW-0238">DNA-binding</keyword>
<dbReference type="Pfam" id="PF04539">
    <property type="entry name" value="Sigma70_r3"/>
    <property type="match status" value="1"/>
</dbReference>
<dbReference type="Pfam" id="PF04545">
    <property type="entry name" value="Sigma70_r4"/>
    <property type="match status" value="1"/>
</dbReference>
<dbReference type="Gene3D" id="1.20.120.1810">
    <property type="match status" value="1"/>
</dbReference>
<dbReference type="Proteomes" id="UP001604282">
    <property type="component" value="Unassembled WGS sequence"/>
</dbReference>
<evidence type="ECO:0000256" key="4">
    <source>
        <dbReference type="ARBA" id="ARBA00023163"/>
    </source>
</evidence>
<name>A0ABW7C510_9ACTN</name>
<dbReference type="EMBL" id="JBICZW010000033">
    <property type="protein sequence ID" value="MFG3193715.1"/>
    <property type="molecule type" value="Genomic_DNA"/>
</dbReference>
<evidence type="ECO:0000256" key="1">
    <source>
        <dbReference type="ARBA" id="ARBA00023015"/>
    </source>
</evidence>
<dbReference type="InterPro" id="IPR036388">
    <property type="entry name" value="WH-like_DNA-bd_sf"/>
</dbReference>
<evidence type="ECO:0000259" key="6">
    <source>
        <dbReference type="PROSITE" id="PS00715"/>
    </source>
</evidence>
<dbReference type="SUPFAM" id="SSF88659">
    <property type="entry name" value="Sigma3 and sigma4 domains of RNA polymerase sigma factors"/>
    <property type="match status" value="2"/>
</dbReference>
<evidence type="ECO:0000256" key="3">
    <source>
        <dbReference type="ARBA" id="ARBA00023125"/>
    </source>
</evidence>
<dbReference type="InterPro" id="IPR000943">
    <property type="entry name" value="RNA_pol_sigma70"/>
</dbReference>
<keyword evidence="8" id="KW-1185">Reference proteome</keyword>
<dbReference type="InterPro" id="IPR007624">
    <property type="entry name" value="RNA_pol_sigma70_r3"/>
</dbReference>
<dbReference type="NCBIfam" id="TIGR02937">
    <property type="entry name" value="sigma70-ECF"/>
    <property type="match status" value="1"/>
</dbReference>
<keyword evidence="2" id="KW-0731">Sigma factor</keyword>
<comment type="caution">
    <text evidence="7">The sequence shown here is derived from an EMBL/GenBank/DDBJ whole genome shotgun (WGS) entry which is preliminary data.</text>
</comment>
<evidence type="ECO:0000313" key="8">
    <source>
        <dbReference type="Proteomes" id="UP001604282"/>
    </source>
</evidence>
<reference evidence="7 8" key="1">
    <citation type="submission" date="2024-10" db="EMBL/GenBank/DDBJ databases">
        <title>The Natural Products Discovery Center: Release of the First 8490 Sequenced Strains for Exploring Actinobacteria Biosynthetic Diversity.</title>
        <authorList>
            <person name="Kalkreuter E."/>
            <person name="Kautsar S.A."/>
            <person name="Yang D."/>
            <person name="Bader C.D."/>
            <person name="Teijaro C.N."/>
            <person name="Fluegel L."/>
            <person name="Davis C.M."/>
            <person name="Simpson J.R."/>
            <person name="Lauterbach L."/>
            <person name="Steele A.D."/>
            <person name="Gui C."/>
            <person name="Meng S."/>
            <person name="Li G."/>
            <person name="Viehrig K."/>
            <person name="Ye F."/>
            <person name="Su P."/>
            <person name="Kiefer A.F."/>
            <person name="Nichols A."/>
            <person name="Cepeda A.J."/>
            <person name="Yan W."/>
            <person name="Fan B."/>
            <person name="Jiang Y."/>
            <person name="Adhikari A."/>
            <person name="Zheng C.-J."/>
            <person name="Schuster L."/>
            <person name="Cowan T.M."/>
            <person name="Smanski M.J."/>
            <person name="Chevrette M.G."/>
            <person name="De Carvalho L.P.S."/>
            <person name="Shen B."/>
        </authorList>
    </citation>
    <scope>NUCLEOTIDE SEQUENCE [LARGE SCALE GENOMIC DNA]</scope>
    <source>
        <strain evidence="7 8">NPDC048229</strain>
    </source>
</reference>
<dbReference type="NCBIfam" id="TIGR02980">
    <property type="entry name" value="SigBFG"/>
    <property type="match status" value="1"/>
</dbReference>
<dbReference type="Gene3D" id="1.10.10.10">
    <property type="entry name" value="Winged helix-like DNA-binding domain superfamily/Winged helix DNA-binding domain"/>
    <property type="match status" value="2"/>
</dbReference>
<proteinExistence type="predicted"/>
<keyword evidence="1" id="KW-0805">Transcription regulation</keyword>
<dbReference type="InterPro" id="IPR014322">
    <property type="entry name" value="RNA_pol_sigma-B/F/G"/>
</dbReference>
<dbReference type="InterPro" id="IPR013325">
    <property type="entry name" value="RNA_pol_sigma_r2"/>
</dbReference>
<organism evidence="7 8">
    <name type="scientific">Streptomyces omiyaensis</name>
    <dbReference type="NCBI Taxonomy" id="68247"/>
    <lineage>
        <taxon>Bacteria</taxon>
        <taxon>Bacillati</taxon>
        <taxon>Actinomycetota</taxon>
        <taxon>Actinomycetes</taxon>
        <taxon>Kitasatosporales</taxon>
        <taxon>Streptomycetaceae</taxon>
        <taxon>Streptomyces</taxon>
    </lineage>
</organism>
<sequence length="301" mass="33557">MTTGRTTEAPVRPRRGPPDAATRRRALDGLPEHDRPTDVPTGDATTLSVSLFARLCELDEGTPEHAYVRNTLIELNLSLVKFAARRFRGRPEPREDIVQVGTIGLIKAIDRFDPDRGVDFSTFALPTIVGEMKRFFRDTGWAVHVPRRLQELRIGLAKAAEALEQDGGHRPRRSELAERLHLTEGEVAEAQLAANAYAVRSLDAPVDGEDDEVRALRGTTGRRTARTEPAYELIDNLQALAPLVARLDERDRKILSLRFGDELTQAQIGERLGLSQMHVSRLLTRLLGELRDGLLPEEEAE</sequence>
<dbReference type="InterPro" id="IPR013324">
    <property type="entry name" value="RNA_pol_sigma_r3/r4-like"/>
</dbReference>
<dbReference type="PRINTS" id="PR00046">
    <property type="entry name" value="SIGMA70FCT"/>
</dbReference>
<dbReference type="PANTHER" id="PTHR30385">
    <property type="entry name" value="SIGMA FACTOR F FLAGELLAR"/>
    <property type="match status" value="1"/>
</dbReference>